<dbReference type="InterPro" id="IPR013126">
    <property type="entry name" value="Hsp_70_fam"/>
</dbReference>
<keyword evidence="1" id="KW-0547">Nucleotide-binding</keyword>
<dbReference type="OrthoDB" id="2963168at2759"/>
<dbReference type="GO" id="GO:0140662">
    <property type="term" value="F:ATP-dependent protein folding chaperone"/>
    <property type="evidence" value="ECO:0007669"/>
    <property type="project" value="InterPro"/>
</dbReference>
<comment type="caution">
    <text evidence="3">The sequence shown here is derived from an EMBL/GenBank/DDBJ whole genome shotgun (WGS) entry which is preliminary data.</text>
</comment>
<evidence type="ECO:0000256" key="2">
    <source>
        <dbReference type="ARBA" id="ARBA00022840"/>
    </source>
</evidence>
<dbReference type="GO" id="GO:0005524">
    <property type="term" value="F:ATP binding"/>
    <property type="evidence" value="ECO:0007669"/>
    <property type="project" value="UniProtKB-KW"/>
</dbReference>
<evidence type="ECO:0000313" key="4">
    <source>
        <dbReference type="Proteomes" id="UP000738349"/>
    </source>
</evidence>
<dbReference type="PANTHER" id="PTHR14187">
    <property type="entry name" value="ALPHA KINASE/ELONGATION FACTOR 2 KINASE"/>
    <property type="match status" value="1"/>
</dbReference>
<dbReference type="AlphaFoldDB" id="A0A9P9FQA9"/>
<dbReference type="CDD" id="cd10170">
    <property type="entry name" value="ASKHA_NBD_HSP70"/>
    <property type="match status" value="1"/>
</dbReference>
<sequence length="601" mass="67942">MTPNRALSKPRRCGNEAIKTRSKATEDAIIIGIDFGTTFSGVAWAYSREPDEIELVTDWDAQLNFCSDVEKTPTQIHFGEGGTPKWGYAIPPDKVAIKWFKLLLLDPKDVPNDVYASSQLTQARLLRSALNKDPVDIIGSFLRHLWNHAIDTIKRSVGAELLEECIFHVVITIPAIWPAYCQQRMKRAVELSGIVSKRLCGETTLRFISEPEAAALATMKDLSKKGNTRAGDTIVVCDAGSGTVDLISYVVESVEPLVVKECVKGDGGLCGGVFLDEEFIKLIKRKVTSNAWNELGRAEQQKLLNDGWEHGIKPQFENQPRTWAIDLPDSCGVKSNDLKRRQTLELTTSEIQSVFSPVAYNIEKLVRDQVKAVIEKFSTPPKYIILVGGFGRSRYLFNRLNTRFGHSTVLQSRGSKPWTAICRGAVVHGLTQSGLSSKLQVKIGARVARFSYGVMYVTTWKRGRHLACDKFWCEDRREHRAKDQMEWFLEQGDDINDKHPVYHEFEYLFQNDIDSLETEIYYSQSVPPPSRMDDNVHRLCTIKWNQKFQLDSLPTWTNNVGNVFHILSHEVVMTCDEGTVEFTINHAGKRIAGQNLRVEFD</sequence>
<dbReference type="Pfam" id="PF00012">
    <property type="entry name" value="HSP70"/>
    <property type="match status" value="1"/>
</dbReference>
<name>A0A9P9FQA9_9HYPO</name>
<keyword evidence="4" id="KW-1185">Reference proteome</keyword>
<keyword evidence="2" id="KW-0067">ATP-binding</keyword>
<dbReference type="Proteomes" id="UP000738349">
    <property type="component" value="Unassembled WGS sequence"/>
</dbReference>
<organism evidence="3 4">
    <name type="scientific">Dactylonectria macrodidyma</name>
    <dbReference type="NCBI Taxonomy" id="307937"/>
    <lineage>
        <taxon>Eukaryota</taxon>
        <taxon>Fungi</taxon>
        <taxon>Dikarya</taxon>
        <taxon>Ascomycota</taxon>
        <taxon>Pezizomycotina</taxon>
        <taxon>Sordariomycetes</taxon>
        <taxon>Hypocreomycetidae</taxon>
        <taxon>Hypocreales</taxon>
        <taxon>Nectriaceae</taxon>
        <taxon>Dactylonectria</taxon>
    </lineage>
</organism>
<dbReference type="EMBL" id="JAGMUV010000002">
    <property type="protein sequence ID" value="KAH7170827.1"/>
    <property type="molecule type" value="Genomic_DNA"/>
</dbReference>
<accession>A0A9P9FQA9</accession>
<dbReference type="Gene3D" id="3.30.420.40">
    <property type="match status" value="1"/>
</dbReference>
<gene>
    <name evidence="3" type="ORF">EDB81DRAFT_909517</name>
</gene>
<dbReference type="InterPro" id="IPR043129">
    <property type="entry name" value="ATPase_NBD"/>
</dbReference>
<evidence type="ECO:0000256" key="1">
    <source>
        <dbReference type="ARBA" id="ARBA00022741"/>
    </source>
</evidence>
<dbReference type="PANTHER" id="PTHR14187:SF5">
    <property type="entry name" value="HEAT SHOCK 70 KDA PROTEIN 12A"/>
    <property type="match status" value="1"/>
</dbReference>
<dbReference type="SUPFAM" id="SSF53067">
    <property type="entry name" value="Actin-like ATPase domain"/>
    <property type="match status" value="2"/>
</dbReference>
<reference evidence="3" key="1">
    <citation type="journal article" date="2021" name="Nat. Commun.">
        <title>Genetic determinants of endophytism in the Arabidopsis root mycobiome.</title>
        <authorList>
            <person name="Mesny F."/>
            <person name="Miyauchi S."/>
            <person name="Thiergart T."/>
            <person name="Pickel B."/>
            <person name="Atanasova L."/>
            <person name="Karlsson M."/>
            <person name="Huettel B."/>
            <person name="Barry K.W."/>
            <person name="Haridas S."/>
            <person name="Chen C."/>
            <person name="Bauer D."/>
            <person name="Andreopoulos W."/>
            <person name="Pangilinan J."/>
            <person name="LaButti K."/>
            <person name="Riley R."/>
            <person name="Lipzen A."/>
            <person name="Clum A."/>
            <person name="Drula E."/>
            <person name="Henrissat B."/>
            <person name="Kohler A."/>
            <person name="Grigoriev I.V."/>
            <person name="Martin F.M."/>
            <person name="Hacquard S."/>
        </authorList>
    </citation>
    <scope>NUCLEOTIDE SEQUENCE</scope>
    <source>
        <strain evidence="3">MPI-CAGE-AT-0147</strain>
    </source>
</reference>
<evidence type="ECO:0008006" key="5">
    <source>
        <dbReference type="Google" id="ProtNLM"/>
    </source>
</evidence>
<proteinExistence type="predicted"/>
<evidence type="ECO:0000313" key="3">
    <source>
        <dbReference type="EMBL" id="KAH7170827.1"/>
    </source>
</evidence>
<protein>
    <recommendedName>
        <fullName evidence="5">Actin-like ATPase domain-containing protein</fullName>
    </recommendedName>
</protein>